<dbReference type="OrthoDB" id="554695at2"/>
<feature type="transmembrane region" description="Helical" evidence="8">
    <location>
        <begin position="7"/>
        <end position="27"/>
    </location>
</feature>
<dbReference type="PANTHER" id="PTHR30269:SF25">
    <property type="entry name" value="MEMBRANE TRANSPORTER PROTEIN-RELATED"/>
    <property type="match status" value="1"/>
</dbReference>
<proteinExistence type="inferred from homology"/>
<dbReference type="PANTHER" id="PTHR30269">
    <property type="entry name" value="TRANSMEMBRANE PROTEIN YFCA"/>
    <property type="match status" value="1"/>
</dbReference>
<feature type="transmembrane region" description="Helical" evidence="8">
    <location>
        <begin position="47"/>
        <end position="68"/>
    </location>
</feature>
<name>A0A3E0TSW6_9GAMM</name>
<feature type="transmembrane region" description="Helical" evidence="8">
    <location>
        <begin position="107"/>
        <end position="126"/>
    </location>
</feature>
<protein>
    <recommendedName>
        <fullName evidence="8">Probable membrane transporter protein</fullName>
    </recommendedName>
</protein>
<keyword evidence="7 8" id="KW-0472">Membrane</keyword>
<feature type="transmembrane region" description="Helical" evidence="8">
    <location>
        <begin position="80"/>
        <end position="101"/>
    </location>
</feature>
<evidence type="ECO:0000256" key="5">
    <source>
        <dbReference type="ARBA" id="ARBA00022692"/>
    </source>
</evidence>
<evidence type="ECO:0000256" key="2">
    <source>
        <dbReference type="ARBA" id="ARBA00009142"/>
    </source>
</evidence>
<feature type="transmembrane region" description="Helical" evidence="8">
    <location>
        <begin position="235"/>
        <end position="256"/>
    </location>
</feature>
<dbReference type="InterPro" id="IPR002781">
    <property type="entry name" value="TM_pro_TauE-like"/>
</dbReference>
<sequence length="259" mass="27671">MAPVLDISMWIAICAVGFIAGFIDAIAGGGGMLTVPTLLASGLPPHVALGTNKLASSFGTLTASFTFYRKKLFSPGFWRYALIYTAIGSVLGTIVVSHISTEWLEKGLPILIMTTALYTLVAKNVCNDQMGLPKSSPIIKRKQMCQGTILGFYDGVAGPGTGAFWMASSSALYKMNLLLSSGLSRSCNFVSNVCSLATFIYLGHVNVLLGISMGLFLMLGAWVGAHSAIKFGSRFIRPVFIFVVCVISLNLAWQAWFTG</sequence>
<evidence type="ECO:0000256" key="6">
    <source>
        <dbReference type="ARBA" id="ARBA00022989"/>
    </source>
</evidence>
<dbReference type="GO" id="GO:0005886">
    <property type="term" value="C:plasma membrane"/>
    <property type="evidence" value="ECO:0007669"/>
    <property type="project" value="UniProtKB-SubCell"/>
</dbReference>
<accession>A0A3E0TSW6</accession>
<dbReference type="Pfam" id="PF01925">
    <property type="entry name" value="TauE"/>
    <property type="match status" value="1"/>
</dbReference>
<gene>
    <name evidence="9" type="ORF">DXX93_14095</name>
</gene>
<keyword evidence="5 8" id="KW-0812">Transmembrane</keyword>
<keyword evidence="3" id="KW-0813">Transport</keyword>
<dbReference type="RefSeq" id="WP_116008654.1">
    <property type="nucleotide sequence ID" value="NZ_QUOU01000001.1"/>
</dbReference>
<evidence type="ECO:0000313" key="9">
    <source>
        <dbReference type="EMBL" id="REL27579.1"/>
    </source>
</evidence>
<feature type="transmembrane region" description="Helical" evidence="8">
    <location>
        <begin position="147"/>
        <end position="167"/>
    </location>
</feature>
<keyword evidence="6 8" id="KW-1133">Transmembrane helix</keyword>
<keyword evidence="4 8" id="KW-1003">Cell membrane</keyword>
<evidence type="ECO:0000256" key="8">
    <source>
        <dbReference type="RuleBase" id="RU363041"/>
    </source>
</evidence>
<evidence type="ECO:0000313" key="10">
    <source>
        <dbReference type="Proteomes" id="UP000256478"/>
    </source>
</evidence>
<evidence type="ECO:0000256" key="4">
    <source>
        <dbReference type="ARBA" id="ARBA00022475"/>
    </source>
</evidence>
<comment type="caution">
    <text evidence="9">The sequence shown here is derived from an EMBL/GenBank/DDBJ whole genome shotgun (WGS) entry which is preliminary data.</text>
</comment>
<dbReference type="EMBL" id="QUOU01000001">
    <property type="protein sequence ID" value="REL27579.1"/>
    <property type="molecule type" value="Genomic_DNA"/>
</dbReference>
<dbReference type="Proteomes" id="UP000256478">
    <property type="component" value="Unassembled WGS sequence"/>
</dbReference>
<reference evidence="9 10" key="1">
    <citation type="submission" date="2018-08" db="EMBL/GenBank/DDBJ databases">
        <title>Thalassotalea euphylliae genome.</title>
        <authorList>
            <person name="Summers S."/>
            <person name="Rice S.A."/>
            <person name="Freckelton M.L."/>
            <person name="Nedved B.T."/>
            <person name="Hadfield M.G."/>
        </authorList>
    </citation>
    <scope>NUCLEOTIDE SEQUENCE [LARGE SCALE GENOMIC DNA]</scope>
    <source>
        <strain evidence="9 10">H1</strain>
    </source>
</reference>
<organism evidence="9 10">
    <name type="scientific">Thalassotalea euphylliae</name>
    <dbReference type="NCBI Taxonomy" id="1655234"/>
    <lineage>
        <taxon>Bacteria</taxon>
        <taxon>Pseudomonadati</taxon>
        <taxon>Pseudomonadota</taxon>
        <taxon>Gammaproteobacteria</taxon>
        <taxon>Alteromonadales</taxon>
        <taxon>Colwelliaceae</taxon>
        <taxon>Thalassotalea</taxon>
    </lineage>
</organism>
<evidence type="ECO:0000256" key="7">
    <source>
        <dbReference type="ARBA" id="ARBA00023136"/>
    </source>
</evidence>
<comment type="subcellular location">
    <subcellularLocation>
        <location evidence="1 8">Cell membrane</location>
        <topology evidence="1 8">Multi-pass membrane protein</topology>
    </subcellularLocation>
</comment>
<feature type="transmembrane region" description="Helical" evidence="8">
    <location>
        <begin position="199"/>
        <end position="223"/>
    </location>
</feature>
<comment type="similarity">
    <text evidence="2 8">Belongs to the 4-toluene sulfonate uptake permease (TSUP) (TC 2.A.102) family.</text>
</comment>
<evidence type="ECO:0000256" key="3">
    <source>
        <dbReference type="ARBA" id="ARBA00022448"/>
    </source>
</evidence>
<dbReference type="InterPro" id="IPR052017">
    <property type="entry name" value="TSUP"/>
</dbReference>
<dbReference type="AlphaFoldDB" id="A0A3E0TSW6"/>
<evidence type="ECO:0000256" key="1">
    <source>
        <dbReference type="ARBA" id="ARBA00004651"/>
    </source>
</evidence>